<evidence type="ECO:0000256" key="4">
    <source>
        <dbReference type="ARBA" id="ARBA00023125"/>
    </source>
</evidence>
<keyword evidence="5" id="KW-0804">Transcription</keyword>
<dbReference type="GO" id="GO:0032993">
    <property type="term" value="C:protein-DNA complex"/>
    <property type="evidence" value="ECO:0007669"/>
    <property type="project" value="TreeGrafter"/>
</dbReference>
<proteinExistence type="predicted"/>
<evidence type="ECO:0000259" key="7">
    <source>
        <dbReference type="PROSITE" id="PS51755"/>
    </source>
</evidence>
<keyword evidence="4 6" id="KW-0238">DNA-binding</keyword>
<feature type="DNA-binding region" description="OmpR/PhoB-type" evidence="6">
    <location>
        <begin position="127"/>
        <end position="225"/>
    </location>
</feature>
<dbReference type="Proteomes" id="UP000183487">
    <property type="component" value="Unassembled WGS sequence"/>
</dbReference>
<dbReference type="GO" id="GO:0000156">
    <property type="term" value="F:phosphorelay response regulator activity"/>
    <property type="evidence" value="ECO:0007669"/>
    <property type="project" value="TreeGrafter"/>
</dbReference>
<dbReference type="RefSeq" id="WP_074772651.1">
    <property type="nucleotide sequence ID" value="NZ_FNKP01000003.1"/>
</dbReference>
<dbReference type="CDD" id="cd00383">
    <property type="entry name" value="trans_reg_C"/>
    <property type="match status" value="1"/>
</dbReference>
<accession>A0A1H1JPX3</accession>
<dbReference type="SUPFAM" id="SSF46894">
    <property type="entry name" value="C-terminal effector domain of the bipartite response regulators"/>
    <property type="match status" value="1"/>
</dbReference>
<sequence>MRIVCVGTSGAQRYLAEALAESNHSVVQFNHFDDAAYLASAEHVDAIIVLTSGGASDAARAFAVRPAHTVLVVIDRQGQKDARVAALEAGADICLDHPYEYAELHARLQALCRQRDHAALAAARPLTPSAAFTRPLLSPATRSLVGRDGDQLLLRKREYLLMDRLLRVPGEAVARDELVDYIFGEADADTTSLHLLVSRLRARLSQTNLPITLMTVPKLGYRAVVNAD</sequence>
<organism evidence="8 9">
    <name type="scientific">Paraburkholderia fungorum</name>
    <dbReference type="NCBI Taxonomy" id="134537"/>
    <lineage>
        <taxon>Bacteria</taxon>
        <taxon>Pseudomonadati</taxon>
        <taxon>Pseudomonadota</taxon>
        <taxon>Betaproteobacteria</taxon>
        <taxon>Burkholderiales</taxon>
        <taxon>Burkholderiaceae</taxon>
        <taxon>Paraburkholderia</taxon>
    </lineage>
</organism>
<feature type="domain" description="OmpR/PhoB-type" evidence="7">
    <location>
        <begin position="127"/>
        <end position="225"/>
    </location>
</feature>
<gene>
    <name evidence="8" type="ORF">SAMN05443245_7095</name>
</gene>
<dbReference type="InterPro" id="IPR039420">
    <property type="entry name" value="WalR-like"/>
</dbReference>
<keyword evidence="2" id="KW-0902">Two-component regulatory system</keyword>
<keyword evidence="3" id="KW-0805">Transcription regulation</keyword>
<keyword evidence="1" id="KW-0597">Phosphoprotein</keyword>
<evidence type="ECO:0000256" key="5">
    <source>
        <dbReference type="ARBA" id="ARBA00023163"/>
    </source>
</evidence>
<evidence type="ECO:0000256" key="3">
    <source>
        <dbReference type="ARBA" id="ARBA00023015"/>
    </source>
</evidence>
<evidence type="ECO:0000256" key="6">
    <source>
        <dbReference type="PROSITE-ProRule" id="PRU01091"/>
    </source>
</evidence>
<evidence type="ECO:0000256" key="2">
    <source>
        <dbReference type="ARBA" id="ARBA00023012"/>
    </source>
</evidence>
<protein>
    <submittedName>
        <fullName evidence="8">DNA-binding response regulator, OmpR family, contains REC and winged-helix (WHTH) domain</fullName>
    </submittedName>
</protein>
<dbReference type="InterPro" id="IPR001867">
    <property type="entry name" value="OmpR/PhoB-type_DNA-bd"/>
</dbReference>
<dbReference type="InterPro" id="IPR016032">
    <property type="entry name" value="Sig_transdc_resp-reg_C-effctor"/>
</dbReference>
<dbReference type="AlphaFoldDB" id="A0A1H1JPX3"/>
<evidence type="ECO:0000256" key="1">
    <source>
        <dbReference type="ARBA" id="ARBA00022553"/>
    </source>
</evidence>
<dbReference type="PROSITE" id="PS51755">
    <property type="entry name" value="OMPR_PHOB"/>
    <property type="match status" value="1"/>
</dbReference>
<dbReference type="EMBL" id="FNKP01000003">
    <property type="protein sequence ID" value="SDR52068.1"/>
    <property type="molecule type" value="Genomic_DNA"/>
</dbReference>
<dbReference type="InterPro" id="IPR011006">
    <property type="entry name" value="CheY-like_superfamily"/>
</dbReference>
<keyword evidence="9" id="KW-1185">Reference proteome</keyword>
<dbReference type="GO" id="GO:0005829">
    <property type="term" value="C:cytosol"/>
    <property type="evidence" value="ECO:0007669"/>
    <property type="project" value="TreeGrafter"/>
</dbReference>
<reference evidence="9" key="1">
    <citation type="submission" date="2016-10" db="EMBL/GenBank/DDBJ databases">
        <authorList>
            <person name="Varghese N."/>
            <person name="Submissions S."/>
        </authorList>
    </citation>
    <scope>NUCLEOTIDE SEQUENCE [LARGE SCALE GENOMIC DNA]</scope>
    <source>
        <strain evidence="9">GAS106B</strain>
    </source>
</reference>
<dbReference type="SUPFAM" id="SSF52172">
    <property type="entry name" value="CheY-like"/>
    <property type="match status" value="1"/>
</dbReference>
<dbReference type="SMART" id="SM00862">
    <property type="entry name" value="Trans_reg_C"/>
    <property type="match status" value="1"/>
</dbReference>
<evidence type="ECO:0000313" key="8">
    <source>
        <dbReference type="EMBL" id="SDR52068.1"/>
    </source>
</evidence>
<dbReference type="Pfam" id="PF00486">
    <property type="entry name" value="Trans_reg_C"/>
    <property type="match status" value="1"/>
</dbReference>
<dbReference type="PANTHER" id="PTHR48111">
    <property type="entry name" value="REGULATOR OF RPOS"/>
    <property type="match status" value="1"/>
</dbReference>
<evidence type="ECO:0000313" key="9">
    <source>
        <dbReference type="Proteomes" id="UP000183487"/>
    </source>
</evidence>
<dbReference type="OrthoDB" id="9096608at2"/>
<dbReference type="InterPro" id="IPR036388">
    <property type="entry name" value="WH-like_DNA-bd_sf"/>
</dbReference>
<dbReference type="GO" id="GO:0000976">
    <property type="term" value="F:transcription cis-regulatory region binding"/>
    <property type="evidence" value="ECO:0007669"/>
    <property type="project" value="TreeGrafter"/>
</dbReference>
<dbReference type="GO" id="GO:0006355">
    <property type="term" value="P:regulation of DNA-templated transcription"/>
    <property type="evidence" value="ECO:0007669"/>
    <property type="project" value="InterPro"/>
</dbReference>
<name>A0A1H1JPX3_9BURK</name>
<dbReference type="PANTHER" id="PTHR48111:SF22">
    <property type="entry name" value="REGULATOR OF RPOS"/>
    <property type="match status" value="1"/>
</dbReference>
<dbReference type="Gene3D" id="1.10.10.10">
    <property type="entry name" value="Winged helix-like DNA-binding domain superfamily/Winged helix DNA-binding domain"/>
    <property type="match status" value="1"/>
</dbReference>
<dbReference type="Gene3D" id="3.40.50.2300">
    <property type="match status" value="1"/>
</dbReference>